<sequence>MTDTKTIAVEPGNVNPSYEIDPDGDVTLVVHDIPRGLPAGLKDIPLDLLAGNTKPQESTTAKEKDSKTTENADSAARHLRLRVSSKHLSLACPHFARMFRSELREGIELRNNGRLELEVDQRSGTAVLLLMLVIHGRTRQVVDVMLQSQARLQGLDLDAPEFRGLHPNRWTC</sequence>
<protein>
    <recommendedName>
        <fullName evidence="4">BTB domain-containing protein</fullName>
    </recommendedName>
</protein>
<dbReference type="RefSeq" id="XP_040668863.1">
    <property type="nucleotide sequence ID" value="XM_040812622.1"/>
</dbReference>
<dbReference type="GeneID" id="63728133"/>
<name>A0A1L9PNK9_ASPVE</name>
<dbReference type="EMBL" id="KV878130">
    <property type="protein sequence ID" value="OJJ03101.1"/>
    <property type="molecule type" value="Genomic_DNA"/>
</dbReference>
<dbReference type="VEuPathDB" id="FungiDB:ASPVEDRAFT_42619"/>
<dbReference type="Proteomes" id="UP000184073">
    <property type="component" value="Unassembled WGS sequence"/>
</dbReference>
<reference evidence="3" key="1">
    <citation type="journal article" date="2017" name="Genome Biol.">
        <title>Comparative genomics reveals high biological diversity and specific adaptations in the industrially and medically important fungal genus Aspergillus.</title>
        <authorList>
            <person name="de Vries R.P."/>
            <person name="Riley R."/>
            <person name="Wiebenga A."/>
            <person name="Aguilar-Osorio G."/>
            <person name="Amillis S."/>
            <person name="Uchima C.A."/>
            <person name="Anderluh G."/>
            <person name="Asadollahi M."/>
            <person name="Askin M."/>
            <person name="Barry K."/>
            <person name="Battaglia E."/>
            <person name="Bayram O."/>
            <person name="Benocci T."/>
            <person name="Braus-Stromeyer S.A."/>
            <person name="Caldana C."/>
            <person name="Canovas D."/>
            <person name="Cerqueira G.C."/>
            <person name="Chen F."/>
            <person name="Chen W."/>
            <person name="Choi C."/>
            <person name="Clum A."/>
            <person name="Dos Santos R.A."/>
            <person name="Damasio A.R."/>
            <person name="Diallinas G."/>
            <person name="Emri T."/>
            <person name="Fekete E."/>
            <person name="Flipphi M."/>
            <person name="Freyberg S."/>
            <person name="Gallo A."/>
            <person name="Gournas C."/>
            <person name="Habgood R."/>
            <person name="Hainaut M."/>
            <person name="Harispe M.L."/>
            <person name="Henrissat B."/>
            <person name="Hilden K.S."/>
            <person name="Hope R."/>
            <person name="Hossain A."/>
            <person name="Karabika E."/>
            <person name="Karaffa L."/>
            <person name="Karanyi Z."/>
            <person name="Krasevec N."/>
            <person name="Kuo A."/>
            <person name="Kusch H."/>
            <person name="LaButti K."/>
            <person name="Lagendijk E.L."/>
            <person name="Lapidus A."/>
            <person name="Levasseur A."/>
            <person name="Lindquist E."/>
            <person name="Lipzen A."/>
            <person name="Logrieco A.F."/>
            <person name="MacCabe A."/>
            <person name="Maekelae M.R."/>
            <person name="Malavazi I."/>
            <person name="Melin P."/>
            <person name="Meyer V."/>
            <person name="Mielnichuk N."/>
            <person name="Miskei M."/>
            <person name="Molnar A.P."/>
            <person name="Mule G."/>
            <person name="Ngan C.Y."/>
            <person name="Orejas M."/>
            <person name="Orosz E."/>
            <person name="Ouedraogo J.P."/>
            <person name="Overkamp K.M."/>
            <person name="Park H.-S."/>
            <person name="Perrone G."/>
            <person name="Piumi F."/>
            <person name="Punt P.J."/>
            <person name="Ram A.F."/>
            <person name="Ramon A."/>
            <person name="Rauscher S."/>
            <person name="Record E."/>
            <person name="Riano-Pachon D.M."/>
            <person name="Robert V."/>
            <person name="Roehrig J."/>
            <person name="Ruller R."/>
            <person name="Salamov A."/>
            <person name="Salih N.S."/>
            <person name="Samson R.A."/>
            <person name="Sandor E."/>
            <person name="Sanguinetti M."/>
            <person name="Schuetze T."/>
            <person name="Sepcic K."/>
            <person name="Shelest E."/>
            <person name="Sherlock G."/>
            <person name="Sophianopoulou V."/>
            <person name="Squina F.M."/>
            <person name="Sun H."/>
            <person name="Susca A."/>
            <person name="Todd R.B."/>
            <person name="Tsang A."/>
            <person name="Unkles S.E."/>
            <person name="van de Wiele N."/>
            <person name="van Rossen-Uffink D."/>
            <person name="Oliveira J.V."/>
            <person name="Vesth T.C."/>
            <person name="Visser J."/>
            <person name="Yu J.-H."/>
            <person name="Zhou M."/>
            <person name="Andersen M.R."/>
            <person name="Archer D.B."/>
            <person name="Baker S.E."/>
            <person name="Benoit I."/>
            <person name="Brakhage A.A."/>
            <person name="Braus G.H."/>
            <person name="Fischer R."/>
            <person name="Frisvad J.C."/>
            <person name="Goldman G.H."/>
            <person name="Houbraken J."/>
            <person name="Oakley B."/>
            <person name="Pocsi I."/>
            <person name="Scazzocchio C."/>
            <person name="Seiboth B."/>
            <person name="vanKuyk P.A."/>
            <person name="Wortman J."/>
            <person name="Dyer P.S."/>
            <person name="Grigoriev I.V."/>
        </authorList>
    </citation>
    <scope>NUCLEOTIDE SEQUENCE [LARGE SCALE GENOMIC DNA]</scope>
    <source>
        <strain evidence="3">CBS 583.65</strain>
    </source>
</reference>
<dbReference type="OrthoDB" id="5275938at2759"/>
<dbReference type="STRING" id="1036611.A0A1L9PNK9"/>
<dbReference type="AlphaFoldDB" id="A0A1L9PNK9"/>
<feature type="region of interest" description="Disordered" evidence="1">
    <location>
        <begin position="50"/>
        <end position="76"/>
    </location>
</feature>
<evidence type="ECO:0000256" key="1">
    <source>
        <dbReference type="SAM" id="MobiDB-lite"/>
    </source>
</evidence>
<proteinExistence type="predicted"/>
<evidence type="ECO:0008006" key="4">
    <source>
        <dbReference type="Google" id="ProtNLM"/>
    </source>
</evidence>
<evidence type="ECO:0000313" key="2">
    <source>
        <dbReference type="EMBL" id="OJJ03101.1"/>
    </source>
</evidence>
<feature type="compositionally biased region" description="Basic and acidic residues" evidence="1">
    <location>
        <begin position="60"/>
        <end position="70"/>
    </location>
</feature>
<evidence type="ECO:0000313" key="3">
    <source>
        <dbReference type="Proteomes" id="UP000184073"/>
    </source>
</evidence>
<gene>
    <name evidence="2" type="ORF">ASPVEDRAFT_42619</name>
</gene>
<accession>A0A1L9PNK9</accession>
<keyword evidence="3" id="KW-1185">Reference proteome</keyword>
<organism evidence="2 3">
    <name type="scientific">Aspergillus versicolor CBS 583.65</name>
    <dbReference type="NCBI Taxonomy" id="1036611"/>
    <lineage>
        <taxon>Eukaryota</taxon>
        <taxon>Fungi</taxon>
        <taxon>Dikarya</taxon>
        <taxon>Ascomycota</taxon>
        <taxon>Pezizomycotina</taxon>
        <taxon>Eurotiomycetes</taxon>
        <taxon>Eurotiomycetidae</taxon>
        <taxon>Eurotiales</taxon>
        <taxon>Aspergillaceae</taxon>
        <taxon>Aspergillus</taxon>
        <taxon>Aspergillus subgen. Nidulantes</taxon>
    </lineage>
</organism>